<dbReference type="EMBL" id="JBHUDE010000140">
    <property type="protein sequence ID" value="MFD1608930.1"/>
    <property type="molecule type" value="Genomic_DNA"/>
</dbReference>
<dbReference type="RefSeq" id="WP_379598378.1">
    <property type="nucleotide sequence ID" value="NZ_JBHUDE010000140.1"/>
</dbReference>
<evidence type="ECO:0000256" key="1">
    <source>
        <dbReference type="SAM" id="Phobius"/>
    </source>
</evidence>
<feature type="transmembrane region" description="Helical" evidence="1">
    <location>
        <begin position="362"/>
        <end position="384"/>
    </location>
</feature>
<gene>
    <name evidence="2" type="ORF">ACFSBH_14995</name>
</gene>
<keyword evidence="1" id="KW-1133">Transmembrane helix</keyword>
<evidence type="ECO:0000313" key="3">
    <source>
        <dbReference type="Proteomes" id="UP001597221"/>
    </source>
</evidence>
<organism evidence="2 3">
    <name type="scientific">Oceanobacillus luteolus</name>
    <dbReference type="NCBI Taxonomy" id="1274358"/>
    <lineage>
        <taxon>Bacteria</taxon>
        <taxon>Bacillati</taxon>
        <taxon>Bacillota</taxon>
        <taxon>Bacilli</taxon>
        <taxon>Bacillales</taxon>
        <taxon>Bacillaceae</taxon>
        <taxon>Oceanobacillus</taxon>
    </lineage>
</organism>
<feature type="transmembrane region" description="Helical" evidence="1">
    <location>
        <begin position="323"/>
        <end position="342"/>
    </location>
</feature>
<keyword evidence="1" id="KW-0472">Membrane</keyword>
<feature type="transmembrane region" description="Helical" evidence="1">
    <location>
        <begin position="148"/>
        <end position="171"/>
    </location>
</feature>
<evidence type="ECO:0000313" key="2">
    <source>
        <dbReference type="EMBL" id="MFD1608930.1"/>
    </source>
</evidence>
<protein>
    <submittedName>
        <fullName evidence="2">Peptidase</fullName>
    </submittedName>
</protein>
<feature type="transmembrane region" description="Helical" evidence="1">
    <location>
        <begin position="244"/>
        <end position="262"/>
    </location>
</feature>
<proteinExistence type="predicted"/>
<feature type="transmembrane region" description="Helical" evidence="1">
    <location>
        <begin position="217"/>
        <end position="238"/>
    </location>
</feature>
<feature type="transmembrane region" description="Helical" evidence="1">
    <location>
        <begin position="123"/>
        <end position="142"/>
    </location>
</feature>
<sequence length="392" mass="45515">MKISLQSQITLYELSIKKEKKNFIVEEQISGDFFEMTEITVEAIRRIEMGEGLDEIEKVLKSKYPEEEVDMVEFVEQLVELGLVQEIDGVHVQKETQGPKAGGFLWIPSWVGRLLFNRVMNKVYLLLLLCNILILILNPAFIPHYKDIFLFDSMMLNMITYLFLSLVLILIHEFGHIFAIRSHQLPAQLSIGTRLILIVFETDLTQAWKLDPKERNVLYFAGMAFEQVILFLSFGVMFLFPDTFFAGVLGIVVLDIFIKTIYQCCFYMKTDVYYVVENTTGYYNLIESGKEYLRSLFNRSRRPEKSDPQDFGNDFRIVRLYSVFYIIGVLLTLLLAAVYILPQIYYAYATIFSNIQSPGNDAAYWDAVIFLAQTVIMIVLLIYLTRREALKH</sequence>
<name>A0ABW4HVV9_9BACI</name>
<comment type="caution">
    <text evidence="2">The sequence shown here is derived from an EMBL/GenBank/DDBJ whole genome shotgun (WGS) entry which is preliminary data.</text>
</comment>
<keyword evidence="1" id="KW-0812">Transmembrane</keyword>
<keyword evidence="3" id="KW-1185">Reference proteome</keyword>
<accession>A0ABW4HVV9</accession>
<dbReference type="Proteomes" id="UP001597221">
    <property type="component" value="Unassembled WGS sequence"/>
</dbReference>
<reference evidence="3" key="1">
    <citation type="journal article" date="2019" name="Int. J. Syst. Evol. Microbiol.">
        <title>The Global Catalogue of Microorganisms (GCM) 10K type strain sequencing project: providing services to taxonomists for standard genome sequencing and annotation.</title>
        <authorList>
            <consortium name="The Broad Institute Genomics Platform"/>
            <consortium name="The Broad Institute Genome Sequencing Center for Infectious Disease"/>
            <person name="Wu L."/>
            <person name="Ma J."/>
        </authorList>
    </citation>
    <scope>NUCLEOTIDE SEQUENCE [LARGE SCALE GENOMIC DNA]</scope>
    <source>
        <strain evidence="3">CGMCC 1.12376</strain>
    </source>
</reference>